<keyword evidence="1" id="KW-0732">Signal</keyword>
<evidence type="ECO:0000313" key="2">
    <source>
        <dbReference type="EMBL" id="AWF95889.1"/>
    </source>
</evidence>
<dbReference type="EMBL" id="CP020928">
    <property type="protein sequence ID" value="AWF95889.1"/>
    <property type="molecule type" value="Genomic_DNA"/>
</dbReference>
<reference evidence="5 6" key="1">
    <citation type="journal article" date="2015" name="Microbiology (Mosc.)">
        <title>Genomics of the Weissella cibaria species with an examination of its metabolic traits.</title>
        <authorList>
            <person name="Lynch K.M."/>
            <person name="Lucid A."/>
            <person name="Arendt E.K."/>
            <person name="Sleator R.D."/>
            <person name="Lucey B."/>
            <person name="Coffey A."/>
        </authorList>
    </citation>
    <scope>NUCLEOTIDE SEQUENCE [LARGE SCALE GENOMIC DNA]</scope>
    <source>
        <strain evidence="3 6">AB3b</strain>
        <strain evidence="4 5">MG1</strain>
    </source>
</reference>
<name>A0A0D1LKI1_9LACO</name>
<evidence type="ECO:0000313" key="6">
    <source>
        <dbReference type="Proteomes" id="UP000032289"/>
    </source>
</evidence>
<keyword evidence="5" id="KW-1185">Reference proteome</keyword>
<organism evidence="4 5">
    <name type="scientific">Weissella cibaria</name>
    <dbReference type="NCBI Taxonomy" id="137591"/>
    <lineage>
        <taxon>Bacteria</taxon>
        <taxon>Bacillati</taxon>
        <taxon>Bacillota</taxon>
        <taxon>Bacilli</taxon>
        <taxon>Lactobacillales</taxon>
        <taxon>Lactobacillaceae</taxon>
        <taxon>Weissella</taxon>
    </lineage>
</organism>
<dbReference type="Proteomes" id="UP000244870">
    <property type="component" value="Chromosome"/>
</dbReference>
<reference evidence="2 7" key="2">
    <citation type="submission" date="2017-04" db="EMBL/GenBank/DDBJ databases">
        <title>Weissella cibaria strain m2 complete genome.</title>
        <authorList>
            <person name="Pan Q."/>
            <person name="Tan M."/>
            <person name="Yao F."/>
            <person name="Su S."/>
        </authorList>
    </citation>
    <scope>NUCLEOTIDE SEQUENCE [LARGE SCALE GENOMIC DNA]</scope>
    <source>
        <strain evidence="2 7">M2</strain>
    </source>
</reference>
<sequence length="57" mass="6149">MMTFLFSLFSLIAAAVSFAGYKTIFKIEENDEDVADVVSAKVASHKHDANNGMAASH</sequence>
<feature type="signal peptide" evidence="1">
    <location>
        <begin position="1"/>
        <end position="19"/>
    </location>
</feature>
<dbReference type="Proteomes" id="UP000032289">
    <property type="component" value="Unassembled WGS sequence"/>
</dbReference>
<evidence type="ECO:0000313" key="4">
    <source>
        <dbReference type="EMBL" id="KIU20915.1"/>
    </source>
</evidence>
<feature type="chain" id="PRO_5040563918" evidence="1">
    <location>
        <begin position="20"/>
        <end position="57"/>
    </location>
</feature>
<proteinExistence type="predicted"/>
<evidence type="ECO:0000313" key="5">
    <source>
        <dbReference type="Proteomes" id="UP000032287"/>
    </source>
</evidence>
<evidence type="ECO:0000313" key="3">
    <source>
        <dbReference type="EMBL" id="KIU19989.1"/>
    </source>
</evidence>
<dbReference type="Proteomes" id="UP000032287">
    <property type="component" value="Unassembled WGS sequence"/>
</dbReference>
<evidence type="ECO:0000313" key="7">
    <source>
        <dbReference type="Proteomes" id="UP000244870"/>
    </source>
</evidence>
<gene>
    <name evidence="3" type="ORF">ab3b_02305</name>
    <name evidence="2" type="ORF">B6254_1495</name>
    <name evidence="4" type="ORF">QX99_00982</name>
</gene>
<evidence type="ECO:0000256" key="1">
    <source>
        <dbReference type="SAM" id="SignalP"/>
    </source>
</evidence>
<protein>
    <submittedName>
        <fullName evidence="4">Uncharacterized protein</fullName>
    </submittedName>
</protein>
<dbReference type="AlphaFoldDB" id="A0A0D1LKI1"/>
<dbReference type="PATRIC" id="fig|137591.24.peg.2258"/>
<dbReference type="RefSeq" id="WP_162835704.1">
    <property type="nucleotide sequence ID" value="NZ_CABJFA010000009.1"/>
</dbReference>
<dbReference type="EMBL" id="JWHU01000014">
    <property type="protein sequence ID" value="KIU20915.1"/>
    <property type="molecule type" value="Genomic_DNA"/>
</dbReference>
<dbReference type="EMBL" id="JWHT01000068">
    <property type="protein sequence ID" value="KIU19989.1"/>
    <property type="molecule type" value="Genomic_DNA"/>
</dbReference>
<accession>A0A0D1LKI1</accession>